<dbReference type="GO" id="GO:0008270">
    <property type="term" value="F:zinc ion binding"/>
    <property type="evidence" value="ECO:0007669"/>
    <property type="project" value="InterPro"/>
</dbReference>
<evidence type="ECO:0000259" key="1">
    <source>
        <dbReference type="Pfam" id="PF00172"/>
    </source>
</evidence>
<feature type="domain" description="Zn(2)-C6 fungal-type" evidence="1">
    <location>
        <begin position="36"/>
        <end position="67"/>
    </location>
</feature>
<evidence type="ECO:0000313" key="2">
    <source>
        <dbReference type="EMBL" id="KAJ3220842.1"/>
    </source>
</evidence>
<dbReference type="InterPro" id="IPR001138">
    <property type="entry name" value="Zn2Cys6_DnaBD"/>
</dbReference>
<dbReference type="EMBL" id="JADGJW010000269">
    <property type="protein sequence ID" value="KAJ3220842.1"/>
    <property type="molecule type" value="Genomic_DNA"/>
</dbReference>
<accession>A0AAD5U1A6</accession>
<dbReference type="Pfam" id="PF00172">
    <property type="entry name" value="Zn_clus"/>
    <property type="match status" value="1"/>
</dbReference>
<keyword evidence="3" id="KW-1185">Reference proteome</keyword>
<dbReference type="CDD" id="cd00067">
    <property type="entry name" value="GAL4"/>
    <property type="match status" value="1"/>
</dbReference>
<evidence type="ECO:0000313" key="3">
    <source>
        <dbReference type="Proteomes" id="UP001211065"/>
    </source>
</evidence>
<dbReference type="GO" id="GO:0000981">
    <property type="term" value="F:DNA-binding transcription factor activity, RNA polymerase II-specific"/>
    <property type="evidence" value="ECO:0007669"/>
    <property type="project" value="InterPro"/>
</dbReference>
<gene>
    <name evidence="2" type="ORF">HK099_003954</name>
</gene>
<dbReference type="InterPro" id="IPR036864">
    <property type="entry name" value="Zn2-C6_fun-type_DNA-bd_sf"/>
</dbReference>
<sequence length="198" mass="22278">MVDISIAMPSTNENVKHKVFKQRGKIISQDLLIIVRKRKCDGVRPACSKCIQEQKGHLCVYSDRINKRGPKIHEKNSSDELNPKKKQKKEKLQKQIEINSNNNLNIPQPLVDPVSALVANQSDSLPELDFLNTNLSNIQEEDLFLDSLNEASQNISNSTSSSLDLMIAVKDESINTGVLLLQNQNTYNPIFDFSGFDI</sequence>
<organism evidence="2 3">
    <name type="scientific">Clydaea vesicula</name>
    <dbReference type="NCBI Taxonomy" id="447962"/>
    <lineage>
        <taxon>Eukaryota</taxon>
        <taxon>Fungi</taxon>
        <taxon>Fungi incertae sedis</taxon>
        <taxon>Chytridiomycota</taxon>
        <taxon>Chytridiomycota incertae sedis</taxon>
        <taxon>Chytridiomycetes</taxon>
        <taxon>Lobulomycetales</taxon>
        <taxon>Lobulomycetaceae</taxon>
        <taxon>Clydaea</taxon>
    </lineage>
</organism>
<proteinExistence type="predicted"/>
<comment type="caution">
    <text evidence="2">The sequence shown here is derived from an EMBL/GenBank/DDBJ whole genome shotgun (WGS) entry which is preliminary data.</text>
</comment>
<protein>
    <recommendedName>
        <fullName evidence="1">Zn(2)-C6 fungal-type domain-containing protein</fullName>
    </recommendedName>
</protein>
<dbReference type="Gene3D" id="4.10.240.10">
    <property type="entry name" value="Zn(2)-C6 fungal-type DNA-binding domain"/>
    <property type="match status" value="1"/>
</dbReference>
<dbReference type="AlphaFoldDB" id="A0AAD5U1A6"/>
<dbReference type="Proteomes" id="UP001211065">
    <property type="component" value="Unassembled WGS sequence"/>
</dbReference>
<name>A0AAD5U1A6_9FUNG</name>
<reference evidence="2" key="1">
    <citation type="submission" date="2020-05" db="EMBL/GenBank/DDBJ databases">
        <title>Phylogenomic resolution of chytrid fungi.</title>
        <authorList>
            <person name="Stajich J.E."/>
            <person name="Amses K."/>
            <person name="Simmons R."/>
            <person name="Seto K."/>
            <person name="Myers J."/>
            <person name="Bonds A."/>
            <person name="Quandt C.A."/>
            <person name="Barry K."/>
            <person name="Liu P."/>
            <person name="Grigoriev I."/>
            <person name="Longcore J.E."/>
            <person name="James T.Y."/>
        </authorList>
    </citation>
    <scope>NUCLEOTIDE SEQUENCE</scope>
    <source>
        <strain evidence="2">JEL0476</strain>
    </source>
</reference>